<protein>
    <submittedName>
        <fullName evidence="10">Signal peptide peptidase SppA</fullName>
    </submittedName>
</protein>
<keyword evidence="8" id="KW-0812">Transmembrane</keyword>
<dbReference type="AlphaFoldDB" id="A0A2P5T0R3"/>
<sequence>MREMFCTIANIFRYIWFTLNFIRTFILNFLVIVIFIFIGEFLFKSVNHHITIIPINKGALKLNIRGVIVDKIPDNSYMNKIIEEQILGKIHKKYSIRQNLLFDIVEAIRQAKYDKNITGIVLDLHDFLGTDQVSLQYIGKTLGEFRASGKPIYAIGNSYNQSQYYLASFANKIYLSHAGSVDLRGFATNQLYYNKLLKKLKINSYVFRVGMYKSAVEPFLLDRMSNKIREIDNRWINKLWDNYLYKVSYNRNVNIQQIFPGASKIIEELKVLNGDTAKYSLNNKLVDFVASSSSTGKQLAKIFGLNTKTNEYNNTNIYTYIAKMNRKNKKANIAVIMVNGPIIYNKIRSNNVVGNNIVQHIKHARLDPNIKAVVLYINSPGGSVIASEAIRQELLALHHDKKPIVVSMGSIAASGGYWISTPADYIIAHPSTLTGSIGIFGIINTVENSLDTIGIHADGVHSSPLAKVFNTQRLPIEIQQIMQINVTNGYDKFVNLVAKSRKKTYKQIDDIAQGRVWIGSDAKKNGLVDALGDFDDAVKKAQDLAKITKPKLIWYQDNSKLISLMLRNASKNILFDLLSNWLSLPLVDTIFNINNQTSILDDLNDPQHRYALCLVCNTVKQ</sequence>
<dbReference type="GO" id="GO:0006465">
    <property type="term" value="P:signal peptide processing"/>
    <property type="evidence" value="ECO:0007669"/>
    <property type="project" value="InterPro"/>
</dbReference>
<evidence type="ECO:0000313" key="10">
    <source>
        <dbReference type="EMBL" id="PPI88171.1"/>
    </source>
</evidence>
<feature type="active site" description="Nucleophile" evidence="7">
    <location>
        <position position="414"/>
    </location>
</feature>
<evidence type="ECO:0000256" key="8">
    <source>
        <dbReference type="SAM" id="Phobius"/>
    </source>
</evidence>
<feature type="active site" description="Proton donor/acceptor" evidence="7">
    <location>
        <position position="213"/>
    </location>
</feature>
<dbReference type="InterPro" id="IPR029045">
    <property type="entry name" value="ClpP/crotonase-like_dom_sf"/>
</dbReference>
<organism evidence="10 11">
    <name type="scientific">Candidatus Pantoea edessiphila</name>
    <dbReference type="NCBI Taxonomy" id="2044610"/>
    <lineage>
        <taxon>Bacteria</taxon>
        <taxon>Pseudomonadati</taxon>
        <taxon>Pseudomonadota</taxon>
        <taxon>Gammaproteobacteria</taxon>
        <taxon>Enterobacterales</taxon>
        <taxon>Erwiniaceae</taxon>
        <taxon>Pantoea</taxon>
    </lineage>
</organism>
<keyword evidence="3" id="KW-0645">Protease</keyword>
<dbReference type="Proteomes" id="UP000296153">
    <property type="component" value="Unassembled WGS sequence"/>
</dbReference>
<dbReference type="InterPro" id="IPR047217">
    <property type="entry name" value="S49_SppA_67K_type_N"/>
</dbReference>
<dbReference type="InterPro" id="IPR004634">
    <property type="entry name" value="Pept_S49_pIV"/>
</dbReference>
<feature type="domain" description="Peptidase S49" evidence="9">
    <location>
        <begin position="398"/>
        <end position="547"/>
    </location>
</feature>
<dbReference type="NCBIfam" id="NF008195">
    <property type="entry name" value="PRK10949.1"/>
    <property type="match status" value="1"/>
</dbReference>
<dbReference type="Pfam" id="PF01343">
    <property type="entry name" value="Peptidase_S49"/>
    <property type="match status" value="2"/>
</dbReference>
<dbReference type="InterPro" id="IPR001907">
    <property type="entry name" value="ClpP"/>
</dbReference>
<comment type="subcellular location">
    <subcellularLocation>
        <location evidence="1">Membrane</location>
    </subcellularLocation>
</comment>
<dbReference type="RefSeq" id="WP_136130780.1">
    <property type="nucleotide sequence ID" value="NZ_PDKT01000001.1"/>
</dbReference>
<accession>A0A2P5T0R3</accession>
<evidence type="ECO:0000256" key="6">
    <source>
        <dbReference type="ARBA" id="ARBA00023136"/>
    </source>
</evidence>
<comment type="caution">
    <text evidence="10">The sequence shown here is derived from an EMBL/GenBank/DDBJ whole genome shotgun (WGS) entry which is preliminary data.</text>
</comment>
<evidence type="ECO:0000256" key="4">
    <source>
        <dbReference type="ARBA" id="ARBA00022801"/>
    </source>
</evidence>
<dbReference type="Gene3D" id="3.90.226.10">
    <property type="entry name" value="2-enoyl-CoA Hydratase, Chain A, domain 1"/>
    <property type="match status" value="3"/>
</dbReference>
<gene>
    <name evidence="10" type="ORF">CRV12_00845</name>
</gene>
<dbReference type="NCBIfam" id="TIGR00706">
    <property type="entry name" value="SppA_dom"/>
    <property type="match status" value="1"/>
</dbReference>
<dbReference type="GO" id="GO:0016020">
    <property type="term" value="C:membrane"/>
    <property type="evidence" value="ECO:0007669"/>
    <property type="project" value="UniProtKB-SubCell"/>
</dbReference>
<dbReference type="EMBL" id="PDKT01000001">
    <property type="protein sequence ID" value="PPI88171.1"/>
    <property type="molecule type" value="Genomic_DNA"/>
</dbReference>
<dbReference type="SUPFAM" id="SSF52096">
    <property type="entry name" value="ClpP/crotonase"/>
    <property type="match status" value="2"/>
</dbReference>
<dbReference type="NCBIfam" id="TIGR00705">
    <property type="entry name" value="SppA_67K"/>
    <property type="match status" value="1"/>
</dbReference>
<dbReference type="CDD" id="cd07018">
    <property type="entry name" value="S49_SppA_67K_type"/>
    <property type="match status" value="1"/>
</dbReference>
<dbReference type="PANTHER" id="PTHR33209:SF1">
    <property type="entry name" value="PEPTIDASE S49 DOMAIN-CONTAINING PROTEIN"/>
    <property type="match status" value="1"/>
</dbReference>
<evidence type="ECO:0000313" key="11">
    <source>
        <dbReference type="Proteomes" id="UP000296153"/>
    </source>
</evidence>
<keyword evidence="4" id="KW-0378">Hydrolase</keyword>
<dbReference type="GO" id="GO:0004176">
    <property type="term" value="F:ATP-dependent peptidase activity"/>
    <property type="evidence" value="ECO:0007669"/>
    <property type="project" value="InterPro"/>
</dbReference>
<feature type="transmembrane region" description="Helical" evidence="8">
    <location>
        <begin position="21"/>
        <end position="43"/>
    </location>
</feature>
<dbReference type="PRINTS" id="PR00127">
    <property type="entry name" value="CLPPROTEASEP"/>
</dbReference>
<evidence type="ECO:0000256" key="5">
    <source>
        <dbReference type="ARBA" id="ARBA00022825"/>
    </source>
</evidence>
<dbReference type="GO" id="GO:0004252">
    <property type="term" value="F:serine-type endopeptidase activity"/>
    <property type="evidence" value="ECO:0007669"/>
    <property type="project" value="InterPro"/>
</dbReference>
<dbReference type="InterPro" id="IPR047272">
    <property type="entry name" value="S49_SppA_C"/>
</dbReference>
<evidence type="ECO:0000256" key="2">
    <source>
        <dbReference type="ARBA" id="ARBA00008683"/>
    </source>
</evidence>
<name>A0A2P5T0R3_9GAMM</name>
<keyword evidence="6 8" id="KW-0472">Membrane</keyword>
<dbReference type="OrthoDB" id="9764363at2"/>
<feature type="domain" description="Peptidase S49" evidence="9">
    <location>
        <begin position="145"/>
        <end position="301"/>
    </location>
</feature>
<dbReference type="InterPro" id="IPR004635">
    <property type="entry name" value="Pept_S49_SppA"/>
</dbReference>
<keyword evidence="5" id="KW-0720">Serine protease</keyword>
<evidence type="ECO:0000259" key="9">
    <source>
        <dbReference type="Pfam" id="PF01343"/>
    </source>
</evidence>
<evidence type="ECO:0000256" key="3">
    <source>
        <dbReference type="ARBA" id="ARBA00022670"/>
    </source>
</evidence>
<keyword evidence="8" id="KW-1133">Transmembrane helix</keyword>
<comment type="similarity">
    <text evidence="2">Belongs to the peptidase S49 family.</text>
</comment>
<dbReference type="PANTHER" id="PTHR33209">
    <property type="entry name" value="PROTEASE 4"/>
    <property type="match status" value="1"/>
</dbReference>
<evidence type="ECO:0000256" key="7">
    <source>
        <dbReference type="PIRSR" id="PIRSR001217-1"/>
    </source>
</evidence>
<evidence type="ECO:0000256" key="1">
    <source>
        <dbReference type="ARBA" id="ARBA00004370"/>
    </source>
</evidence>
<dbReference type="Gene3D" id="6.20.330.10">
    <property type="match status" value="1"/>
</dbReference>
<reference evidence="10 11" key="1">
    <citation type="journal article" date="2018" name="Genome Biol. Evol.">
        <title>Cladogenesis and Genomic Streamlining in Extracellular Endosymbionts of Tropical Stink Bugs.</title>
        <authorList>
            <person name="Otero-Bravo A."/>
            <person name="Goffredi S."/>
            <person name="Sabree Z.L."/>
        </authorList>
    </citation>
    <scope>NUCLEOTIDE SEQUENCE [LARGE SCALE GENOMIC DNA]</scope>
    <source>
        <strain evidence="10 11">SoEE</strain>
    </source>
</reference>
<dbReference type="InterPro" id="IPR002142">
    <property type="entry name" value="Peptidase_S49"/>
</dbReference>
<dbReference type="CDD" id="cd07023">
    <property type="entry name" value="S49_Sppa_N_C"/>
    <property type="match status" value="1"/>
</dbReference>
<dbReference type="PIRSF" id="PIRSF001217">
    <property type="entry name" value="Protease_4_SppA"/>
    <property type="match status" value="1"/>
</dbReference>
<proteinExistence type="inferred from homology"/>